<evidence type="ECO:0000313" key="3">
    <source>
        <dbReference type="Proteomes" id="UP000007266"/>
    </source>
</evidence>
<protein>
    <submittedName>
        <fullName evidence="2">Uncharacterized protein</fullName>
    </submittedName>
</protein>
<proteinExistence type="predicted"/>
<feature type="chain" id="PRO_5007310811" evidence="1">
    <location>
        <begin position="17"/>
        <end position="290"/>
    </location>
</feature>
<evidence type="ECO:0000256" key="1">
    <source>
        <dbReference type="SAM" id="SignalP"/>
    </source>
</evidence>
<dbReference type="eggNOG" id="ENOG502S71M">
    <property type="taxonomic scope" value="Eukaryota"/>
</dbReference>
<gene>
    <name evidence="2" type="primary">AUGUSTUS-3.0.2_06225</name>
    <name evidence="2" type="ORF">TcasGA2_TC006225</name>
</gene>
<name>D6WVI2_TRICA</name>
<keyword evidence="1" id="KW-0732">Signal</keyword>
<dbReference type="EMBL" id="KQ971357">
    <property type="protein sequence ID" value="EFA08570.2"/>
    <property type="molecule type" value="Genomic_DNA"/>
</dbReference>
<sequence length="290" mass="33421">MLQLVSVLVLVIPIFGWDLSYYNISSDYYVSNVAVYGNRAFLSLPRSSCRNNFTHPTLVEASWFNEQPIFPRKDPFFLDFQTWNNCDHLQDVVAIDMEALRPRLWVLDKGNSECLPKIVIYNIFQKINYTLDAPKDVGSFNSLVVDGPRAFIGLDDSNTLLLFSLNEFKWWQINLEAPNTLLPVSTKFLALGRKKPKLYLTGDDERAMFSLDLTELENFDQEEEIFNVNVTFLGEKLGNSTSLVADFKNGLSYYIPRDYVVVRWDTRNPSIAKHYNVLAQSYDLLPYPPL</sequence>
<dbReference type="InParanoid" id="D6WVI2"/>
<dbReference type="AlphaFoldDB" id="D6WVI2"/>
<accession>D6WVI2</accession>
<dbReference type="Gene3D" id="2.120.10.30">
    <property type="entry name" value="TolB, C-terminal domain"/>
    <property type="match status" value="1"/>
</dbReference>
<dbReference type="Proteomes" id="UP000007266">
    <property type="component" value="Linkage group 8"/>
</dbReference>
<reference evidence="2 3" key="1">
    <citation type="journal article" date="2008" name="Nature">
        <title>The genome of the model beetle and pest Tribolium castaneum.</title>
        <authorList>
            <consortium name="Tribolium Genome Sequencing Consortium"/>
            <person name="Richards S."/>
            <person name="Gibbs R.A."/>
            <person name="Weinstock G.M."/>
            <person name="Brown S.J."/>
            <person name="Denell R."/>
            <person name="Beeman R.W."/>
            <person name="Gibbs R."/>
            <person name="Beeman R.W."/>
            <person name="Brown S.J."/>
            <person name="Bucher G."/>
            <person name="Friedrich M."/>
            <person name="Grimmelikhuijzen C.J."/>
            <person name="Klingler M."/>
            <person name="Lorenzen M."/>
            <person name="Richards S."/>
            <person name="Roth S."/>
            <person name="Schroder R."/>
            <person name="Tautz D."/>
            <person name="Zdobnov E.M."/>
            <person name="Muzny D."/>
            <person name="Gibbs R.A."/>
            <person name="Weinstock G.M."/>
            <person name="Attaway T."/>
            <person name="Bell S."/>
            <person name="Buhay C.J."/>
            <person name="Chandrabose M.N."/>
            <person name="Chavez D."/>
            <person name="Clerk-Blankenburg K.P."/>
            <person name="Cree A."/>
            <person name="Dao M."/>
            <person name="Davis C."/>
            <person name="Chacko J."/>
            <person name="Dinh H."/>
            <person name="Dugan-Rocha S."/>
            <person name="Fowler G."/>
            <person name="Garner T.T."/>
            <person name="Garnes J."/>
            <person name="Gnirke A."/>
            <person name="Hawes A."/>
            <person name="Hernandez J."/>
            <person name="Hines S."/>
            <person name="Holder M."/>
            <person name="Hume J."/>
            <person name="Jhangiani S.N."/>
            <person name="Joshi V."/>
            <person name="Khan Z.M."/>
            <person name="Jackson L."/>
            <person name="Kovar C."/>
            <person name="Kowis A."/>
            <person name="Lee S."/>
            <person name="Lewis L.R."/>
            <person name="Margolis J."/>
            <person name="Morgan M."/>
            <person name="Nazareth L.V."/>
            <person name="Nguyen N."/>
            <person name="Okwuonu G."/>
            <person name="Parker D."/>
            <person name="Richards S."/>
            <person name="Ruiz S.J."/>
            <person name="Santibanez J."/>
            <person name="Savard J."/>
            <person name="Scherer S.E."/>
            <person name="Schneider B."/>
            <person name="Sodergren E."/>
            <person name="Tautz D."/>
            <person name="Vattahil S."/>
            <person name="Villasana D."/>
            <person name="White C.S."/>
            <person name="Wright R."/>
            <person name="Park Y."/>
            <person name="Beeman R.W."/>
            <person name="Lord J."/>
            <person name="Oppert B."/>
            <person name="Lorenzen M."/>
            <person name="Brown S."/>
            <person name="Wang L."/>
            <person name="Savard J."/>
            <person name="Tautz D."/>
            <person name="Richards S."/>
            <person name="Weinstock G."/>
            <person name="Gibbs R.A."/>
            <person name="Liu Y."/>
            <person name="Worley K."/>
            <person name="Weinstock G."/>
            <person name="Elsik C.G."/>
            <person name="Reese J.T."/>
            <person name="Elhaik E."/>
            <person name="Landan G."/>
            <person name="Graur D."/>
            <person name="Arensburger P."/>
            <person name="Atkinson P."/>
            <person name="Beeman R.W."/>
            <person name="Beidler J."/>
            <person name="Brown S.J."/>
            <person name="Demuth J.P."/>
            <person name="Drury D.W."/>
            <person name="Du Y.Z."/>
            <person name="Fujiwara H."/>
            <person name="Lorenzen M."/>
            <person name="Maselli V."/>
            <person name="Osanai M."/>
            <person name="Park Y."/>
            <person name="Robertson H.M."/>
            <person name="Tu Z."/>
            <person name="Wang J.J."/>
            <person name="Wang S."/>
            <person name="Richards S."/>
            <person name="Song H."/>
            <person name="Zhang L."/>
            <person name="Sodergren E."/>
            <person name="Werner D."/>
            <person name="Stanke M."/>
            <person name="Morgenstern B."/>
            <person name="Solovyev V."/>
            <person name="Kosarev P."/>
            <person name="Brown G."/>
            <person name="Chen H.C."/>
            <person name="Ermolaeva O."/>
            <person name="Hlavina W."/>
            <person name="Kapustin Y."/>
            <person name="Kiryutin B."/>
            <person name="Kitts P."/>
            <person name="Maglott D."/>
            <person name="Pruitt K."/>
            <person name="Sapojnikov V."/>
            <person name="Souvorov A."/>
            <person name="Mackey A.J."/>
            <person name="Waterhouse R.M."/>
            <person name="Wyder S."/>
            <person name="Zdobnov E.M."/>
            <person name="Zdobnov E.M."/>
            <person name="Wyder S."/>
            <person name="Kriventseva E.V."/>
            <person name="Kadowaki T."/>
            <person name="Bork P."/>
            <person name="Aranda M."/>
            <person name="Bao R."/>
            <person name="Beermann A."/>
            <person name="Berns N."/>
            <person name="Bolognesi R."/>
            <person name="Bonneton F."/>
            <person name="Bopp D."/>
            <person name="Brown S.J."/>
            <person name="Bucher G."/>
            <person name="Butts T."/>
            <person name="Chaumot A."/>
            <person name="Denell R.E."/>
            <person name="Ferrier D.E."/>
            <person name="Friedrich M."/>
            <person name="Gordon C.M."/>
            <person name="Jindra M."/>
            <person name="Klingler M."/>
            <person name="Lan Q."/>
            <person name="Lattorff H.M."/>
            <person name="Laudet V."/>
            <person name="von Levetsow C."/>
            <person name="Liu Z."/>
            <person name="Lutz R."/>
            <person name="Lynch J.A."/>
            <person name="da Fonseca R.N."/>
            <person name="Posnien N."/>
            <person name="Reuter R."/>
            <person name="Roth S."/>
            <person name="Savard J."/>
            <person name="Schinko J.B."/>
            <person name="Schmitt C."/>
            <person name="Schoppmeier M."/>
            <person name="Schroder R."/>
            <person name="Shippy T.D."/>
            <person name="Simonnet F."/>
            <person name="Marques-Souza H."/>
            <person name="Tautz D."/>
            <person name="Tomoyasu Y."/>
            <person name="Trauner J."/>
            <person name="Van der Zee M."/>
            <person name="Vervoort M."/>
            <person name="Wittkopp N."/>
            <person name="Wimmer E.A."/>
            <person name="Yang X."/>
            <person name="Jones A.K."/>
            <person name="Sattelle D.B."/>
            <person name="Ebert P.R."/>
            <person name="Nelson D."/>
            <person name="Scott J.G."/>
            <person name="Beeman R.W."/>
            <person name="Muthukrishnan S."/>
            <person name="Kramer K.J."/>
            <person name="Arakane Y."/>
            <person name="Beeman R.W."/>
            <person name="Zhu Q."/>
            <person name="Hogenkamp D."/>
            <person name="Dixit R."/>
            <person name="Oppert B."/>
            <person name="Jiang H."/>
            <person name="Zou Z."/>
            <person name="Marshall J."/>
            <person name="Elpidina E."/>
            <person name="Vinokurov K."/>
            <person name="Oppert C."/>
            <person name="Zou Z."/>
            <person name="Evans J."/>
            <person name="Lu Z."/>
            <person name="Zhao P."/>
            <person name="Sumathipala N."/>
            <person name="Altincicek B."/>
            <person name="Vilcinskas A."/>
            <person name="Williams M."/>
            <person name="Hultmark D."/>
            <person name="Hetru C."/>
            <person name="Jiang H."/>
            <person name="Grimmelikhuijzen C.J."/>
            <person name="Hauser F."/>
            <person name="Cazzamali G."/>
            <person name="Williamson M."/>
            <person name="Park Y."/>
            <person name="Li B."/>
            <person name="Tanaka Y."/>
            <person name="Predel R."/>
            <person name="Neupert S."/>
            <person name="Schachtner J."/>
            <person name="Verleyen P."/>
            <person name="Raible F."/>
            <person name="Bork P."/>
            <person name="Friedrich M."/>
            <person name="Walden K.K."/>
            <person name="Robertson H.M."/>
            <person name="Angeli S."/>
            <person name="Foret S."/>
            <person name="Bucher G."/>
            <person name="Schuetz S."/>
            <person name="Maleszka R."/>
            <person name="Wimmer E.A."/>
            <person name="Beeman R.W."/>
            <person name="Lorenzen M."/>
            <person name="Tomoyasu Y."/>
            <person name="Miller S.C."/>
            <person name="Grossmann D."/>
            <person name="Bucher G."/>
        </authorList>
    </citation>
    <scope>NUCLEOTIDE SEQUENCE [LARGE SCALE GENOMIC DNA]</scope>
    <source>
        <strain evidence="2 3">Georgia GA2</strain>
    </source>
</reference>
<dbReference type="InterPro" id="IPR011042">
    <property type="entry name" value="6-blade_b-propeller_TolB-like"/>
</dbReference>
<feature type="signal peptide" evidence="1">
    <location>
        <begin position="1"/>
        <end position="16"/>
    </location>
</feature>
<keyword evidence="3" id="KW-1185">Reference proteome</keyword>
<dbReference type="OMA" id="VLIWRFA"/>
<organism evidence="2 3">
    <name type="scientific">Tribolium castaneum</name>
    <name type="common">Red flour beetle</name>
    <dbReference type="NCBI Taxonomy" id="7070"/>
    <lineage>
        <taxon>Eukaryota</taxon>
        <taxon>Metazoa</taxon>
        <taxon>Ecdysozoa</taxon>
        <taxon>Arthropoda</taxon>
        <taxon>Hexapoda</taxon>
        <taxon>Insecta</taxon>
        <taxon>Pterygota</taxon>
        <taxon>Neoptera</taxon>
        <taxon>Endopterygota</taxon>
        <taxon>Coleoptera</taxon>
        <taxon>Polyphaga</taxon>
        <taxon>Cucujiformia</taxon>
        <taxon>Tenebrionidae</taxon>
        <taxon>Tenebrionidae incertae sedis</taxon>
        <taxon>Tribolium</taxon>
    </lineage>
</organism>
<reference evidence="2 3" key="2">
    <citation type="journal article" date="2010" name="Nucleic Acids Res.">
        <title>BeetleBase in 2010: revisions to provide comprehensive genomic information for Tribolium castaneum.</title>
        <authorList>
            <person name="Kim H.S."/>
            <person name="Murphy T."/>
            <person name="Xia J."/>
            <person name="Caragea D."/>
            <person name="Park Y."/>
            <person name="Beeman R.W."/>
            <person name="Lorenzen M.D."/>
            <person name="Butcher S."/>
            <person name="Manak J.R."/>
            <person name="Brown S.J."/>
        </authorList>
    </citation>
    <scope>GENOME REANNOTATION</scope>
    <source>
        <strain evidence="2 3">Georgia GA2</strain>
    </source>
</reference>
<evidence type="ECO:0000313" key="2">
    <source>
        <dbReference type="EMBL" id="EFA08570.2"/>
    </source>
</evidence>
<dbReference type="HOGENOM" id="CLU_1181561_0_0_1"/>